<evidence type="ECO:0000256" key="1">
    <source>
        <dbReference type="SAM" id="MobiDB-lite"/>
    </source>
</evidence>
<feature type="region of interest" description="Disordered" evidence="1">
    <location>
        <begin position="91"/>
        <end position="120"/>
    </location>
</feature>
<organism evidence="2 3">
    <name type="scientific">Chondromyces apiculatus DSM 436</name>
    <dbReference type="NCBI Taxonomy" id="1192034"/>
    <lineage>
        <taxon>Bacteria</taxon>
        <taxon>Pseudomonadati</taxon>
        <taxon>Myxococcota</taxon>
        <taxon>Polyangia</taxon>
        <taxon>Polyangiales</taxon>
        <taxon>Polyangiaceae</taxon>
        <taxon>Chondromyces</taxon>
    </lineage>
</organism>
<dbReference type="AlphaFoldDB" id="A0A017SUQ8"/>
<feature type="region of interest" description="Disordered" evidence="1">
    <location>
        <begin position="139"/>
        <end position="175"/>
    </location>
</feature>
<dbReference type="Proteomes" id="UP000019678">
    <property type="component" value="Unassembled WGS sequence"/>
</dbReference>
<feature type="region of interest" description="Disordered" evidence="1">
    <location>
        <begin position="484"/>
        <end position="552"/>
    </location>
</feature>
<dbReference type="eggNOG" id="COG0515">
    <property type="taxonomic scope" value="Bacteria"/>
</dbReference>
<feature type="region of interest" description="Disordered" evidence="1">
    <location>
        <begin position="628"/>
        <end position="702"/>
    </location>
</feature>
<feature type="compositionally biased region" description="Low complexity" evidence="1">
    <location>
        <begin position="513"/>
        <end position="552"/>
    </location>
</feature>
<feature type="compositionally biased region" description="Pro residues" evidence="1">
    <location>
        <begin position="656"/>
        <end position="677"/>
    </location>
</feature>
<proteinExistence type="predicted"/>
<dbReference type="STRING" id="1192034.CAP_0336"/>
<gene>
    <name evidence="2" type="ORF">CAP_0336</name>
</gene>
<feature type="region of interest" description="Disordered" evidence="1">
    <location>
        <begin position="338"/>
        <end position="454"/>
    </location>
</feature>
<accession>A0A017SUQ8</accession>
<name>A0A017SUQ8_9BACT</name>
<feature type="region of interest" description="Disordered" evidence="1">
    <location>
        <begin position="278"/>
        <end position="321"/>
    </location>
</feature>
<protein>
    <submittedName>
        <fullName evidence="2">Uncharacterized protein</fullName>
    </submittedName>
</protein>
<sequence length="702" mass="69942">MAQQRQAAICSPCVNVAEKVATLEALLQKVHRNAALPRTRSQDFAGGALLNSAGVRATSTPEPSFDDVISAIEAHSPEGFPAAGKAPKLTALAPPLTGAGAQPKQPATPAAGAAPPAKPEVPTVVAPAAGVAKVPVAPAARPATPPAGAKTQPAAVAKAPGAPPPRAPAPSRPETGAKLFEVDDLEDNLDAPPAPVEKPPAKLPGLFDLPRVTTSPDYESEVSFADVLPDDPSAAPGRALPVAPPNRAADKPVDQAAALRAKPVDIAPIIPISDATRPATPTAAVSNLSGDAHHDAIDTKEPPPTPRREVDVTPAGRPGLEVVDDEPTVVRTGLEEELAAATRKPGLEDEETAVPSSRSHARVIASSVEEEKTTDAPSVEIAAAALRTEAADGKKTDGKSPTHATKPAEKPAGEVKPSQKQPEAQRASEEEPTEIGRRRPGMGTESKPQPGKKSPSLLLLAVAACALAGAAAYWGFSKYGGHPDPVPPSPNQPSSTPTLKPAETTGQQPPSSPSASAVNDGAPTAAPIDTAAPAASVEPTASAASAAPPPDASTLPATKGYLVVNSPQQASVYVNGVFSGNTGEPLTVLCGTRNVRLGKLTTDASAVPEWVAPGQPAIIACKATTTVSFSPGASPPPSPGGGAPGGAAPGSATPGGTPPGGTPPGDTPPGGTPPGDTPPGGAAPSGTPPPSPRQGGDGEPYP</sequence>
<comment type="caution">
    <text evidence="2">The sequence shown here is derived from an EMBL/GenBank/DDBJ whole genome shotgun (WGS) entry which is preliminary data.</text>
</comment>
<keyword evidence="3" id="KW-1185">Reference proteome</keyword>
<feature type="compositionally biased region" description="Pro residues" evidence="1">
    <location>
        <begin position="161"/>
        <end position="171"/>
    </location>
</feature>
<reference evidence="2 3" key="1">
    <citation type="submission" date="2013-05" db="EMBL/GenBank/DDBJ databases">
        <title>Genome assembly of Chondromyces apiculatus DSM 436.</title>
        <authorList>
            <person name="Sharma G."/>
            <person name="Khatri I."/>
            <person name="Kaur C."/>
            <person name="Mayilraj S."/>
            <person name="Subramanian S."/>
        </authorList>
    </citation>
    <scope>NUCLEOTIDE SEQUENCE [LARGE SCALE GENOMIC DNA]</scope>
    <source>
        <strain evidence="2 3">DSM 436</strain>
    </source>
</reference>
<evidence type="ECO:0000313" key="2">
    <source>
        <dbReference type="EMBL" id="EYF00704.1"/>
    </source>
</evidence>
<feature type="region of interest" description="Disordered" evidence="1">
    <location>
        <begin position="227"/>
        <end position="249"/>
    </location>
</feature>
<feature type="compositionally biased region" description="Basic and acidic residues" evidence="1">
    <location>
        <begin position="389"/>
        <end position="413"/>
    </location>
</feature>
<feature type="compositionally biased region" description="Low complexity" evidence="1">
    <location>
        <begin position="99"/>
        <end position="120"/>
    </location>
</feature>
<feature type="compositionally biased region" description="Basic and acidic residues" evidence="1">
    <location>
        <begin position="426"/>
        <end position="437"/>
    </location>
</feature>
<feature type="compositionally biased region" description="Basic and acidic residues" evidence="1">
    <location>
        <begin position="291"/>
        <end position="311"/>
    </location>
</feature>
<evidence type="ECO:0000313" key="3">
    <source>
        <dbReference type="Proteomes" id="UP000019678"/>
    </source>
</evidence>
<feature type="compositionally biased region" description="Low complexity" evidence="1">
    <location>
        <begin position="139"/>
        <end position="160"/>
    </location>
</feature>
<dbReference type="EMBL" id="ASRX01000101">
    <property type="protein sequence ID" value="EYF00704.1"/>
    <property type="molecule type" value="Genomic_DNA"/>
</dbReference>